<dbReference type="Gene3D" id="2.30.30.60">
    <property type="match status" value="1"/>
</dbReference>
<evidence type="ECO:0000256" key="2">
    <source>
        <dbReference type="ARBA" id="ARBA00008017"/>
    </source>
</evidence>
<dbReference type="Pfam" id="PF00924">
    <property type="entry name" value="MS_channel_2nd"/>
    <property type="match status" value="1"/>
</dbReference>
<feature type="compositionally biased region" description="Polar residues" evidence="10">
    <location>
        <begin position="531"/>
        <end position="543"/>
    </location>
</feature>
<organism evidence="13 14">
    <name type="scientific">Castilleja foliolosa</name>
    <dbReference type="NCBI Taxonomy" id="1961234"/>
    <lineage>
        <taxon>Eukaryota</taxon>
        <taxon>Viridiplantae</taxon>
        <taxon>Streptophyta</taxon>
        <taxon>Embryophyta</taxon>
        <taxon>Tracheophyta</taxon>
        <taxon>Spermatophyta</taxon>
        <taxon>Magnoliopsida</taxon>
        <taxon>eudicotyledons</taxon>
        <taxon>Gunneridae</taxon>
        <taxon>Pentapetalae</taxon>
        <taxon>asterids</taxon>
        <taxon>lamiids</taxon>
        <taxon>Lamiales</taxon>
        <taxon>Orobanchaceae</taxon>
        <taxon>Pedicularideae</taxon>
        <taxon>Castillejinae</taxon>
        <taxon>Castilleja</taxon>
    </lineage>
</organism>
<keyword evidence="6" id="KW-0406">Ion transport</keyword>
<feature type="transmembrane region" description="Helical" evidence="11">
    <location>
        <begin position="413"/>
        <end position="433"/>
    </location>
</feature>
<gene>
    <name evidence="13" type="ORF">CASFOL_041995</name>
</gene>
<feature type="transmembrane region" description="Helical" evidence="11">
    <location>
        <begin position="377"/>
        <end position="401"/>
    </location>
</feature>
<dbReference type="SUPFAM" id="SSF50182">
    <property type="entry name" value="Sm-like ribonucleoproteins"/>
    <property type="match status" value="1"/>
</dbReference>
<feature type="compositionally biased region" description="Basic and acidic residues" evidence="10">
    <location>
        <begin position="71"/>
        <end position="81"/>
    </location>
</feature>
<feature type="region of interest" description="Disordered" evidence="10">
    <location>
        <begin position="166"/>
        <end position="200"/>
    </location>
</feature>
<evidence type="ECO:0000256" key="1">
    <source>
        <dbReference type="ARBA" id="ARBA00004141"/>
    </source>
</evidence>
<reference evidence="14" key="1">
    <citation type="journal article" date="2024" name="IScience">
        <title>Strigolactones Initiate the Formation of Haustorium-like Structures in Castilleja.</title>
        <authorList>
            <person name="Buerger M."/>
            <person name="Peterson D."/>
            <person name="Chory J."/>
        </authorList>
    </citation>
    <scope>NUCLEOTIDE SEQUENCE [LARGE SCALE GENOMIC DNA]</scope>
</reference>
<feature type="region of interest" description="Disordered" evidence="10">
    <location>
        <begin position="242"/>
        <end position="267"/>
    </location>
</feature>
<comment type="similarity">
    <text evidence="2 9">Belongs to the MscS (TC 1.A.23) family.</text>
</comment>
<evidence type="ECO:0000259" key="12">
    <source>
        <dbReference type="Pfam" id="PF00924"/>
    </source>
</evidence>
<keyword evidence="7 9" id="KW-0472">Membrane</keyword>
<keyword evidence="14" id="KW-1185">Reference proteome</keyword>
<feature type="region of interest" description="Disordered" evidence="10">
    <location>
        <begin position="1"/>
        <end position="86"/>
    </location>
</feature>
<dbReference type="Proteomes" id="UP001632038">
    <property type="component" value="Unassembled WGS sequence"/>
</dbReference>
<keyword evidence="4 11" id="KW-0812">Transmembrane</keyword>
<evidence type="ECO:0000256" key="10">
    <source>
        <dbReference type="SAM" id="MobiDB-lite"/>
    </source>
</evidence>
<evidence type="ECO:0000256" key="11">
    <source>
        <dbReference type="SAM" id="Phobius"/>
    </source>
</evidence>
<dbReference type="InterPro" id="IPR016688">
    <property type="entry name" value="MscS-like_plants/fungi"/>
</dbReference>
<dbReference type="InterPro" id="IPR023408">
    <property type="entry name" value="MscS_beta-dom_sf"/>
</dbReference>
<dbReference type="GO" id="GO:0005886">
    <property type="term" value="C:plasma membrane"/>
    <property type="evidence" value="ECO:0007669"/>
    <property type="project" value="UniProtKB-UniRule"/>
</dbReference>
<keyword evidence="3" id="KW-0813">Transport</keyword>
<comment type="subcellular location">
    <subcellularLocation>
        <location evidence="1">Membrane</location>
        <topology evidence="1">Multi-pass membrane protein</topology>
    </subcellularLocation>
</comment>
<feature type="transmembrane region" description="Helical" evidence="11">
    <location>
        <begin position="337"/>
        <end position="365"/>
    </location>
</feature>
<proteinExistence type="inferred from homology"/>
<protein>
    <recommendedName>
        <fullName evidence="9">Mechanosensitive ion channel protein</fullName>
    </recommendedName>
</protein>
<feature type="transmembrane region" description="Helical" evidence="11">
    <location>
        <begin position="305"/>
        <end position="325"/>
    </location>
</feature>
<evidence type="ECO:0000256" key="5">
    <source>
        <dbReference type="ARBA" id="ARBA00022989"/>
    </source>
</evidence>
<evidence type="ECO:0000256" key="7">
    <source>
        <dbReference type="ARBA" id="ARBA00023136"/>
    </source>
</evidence>
<name>A0ABD3BA28_9LAMI</name>
<feature type="region of interest" description="Disordered" evidence="10">
    <location>
        <begin position="496"/>
        <end position="556"/>
    </location>
</feature>
<dbReference type="GO" id="GO:0050982">
    <property type="term" value="P:detection of mechanical stimulus"/>
    <property type="evidence" value="ECO:0007669"/>
    <property type="project" value="UniProtKB-ARBA"/>
</dbReference>
<dbReference type="FunFam" id="2.30.30.60:FF:000003">
    <property type="entry name" value="Predicted mechanosensitive ion channel"/>
    <property type="match status" value="1"/>
</dbReference>
<dbReference type="EMBL" id="JAVIJP010000107">
    <property type="protein sequence ID" value="KAL3613921.1"/>
    <property type="molecule type" value="Genomic_DNA"/>
</dbReference>
<feature type="compositionally biased region" description="Low complexity" evidence="10">
    <location>
        <begin position="544"/>
        <end position="556"/>
    </location>
</feature>
<evidence type="ECO:0000256" key="3">
    <source>
        <dbReference type="ARBA" id="ARBA00022448"/>
    </source>
</evidence>
<dbReference type="InterPro" id="IPR010920">
    <property type="entry name" value="LSM_dom_sf"/>
</dbReference>
<sequence>MDFSSSCKKSFKSQNSYNNHGRKISIGQSAAEEEAIHEQQPILMNHNRESSMSVPSEVIVKIDGGGGAASTKDDNKSRESSLDFWGDESRLSMQQQRGIDFQEDPPSKLIGVFLNKQKAAGGEVRLDVDLEMEEFRPNFPPPIPNYYDPNPNNRVFPTSSKLNVSIDAPNASPSNVVDIRPDEQDKYWPENGSSSDEDVNRTLHNRRRSTNLDLQNNESQVLKCTSIQKRVSNLGRMKTRSRLIDQPEAPERRSGMIPKSGQLKSGMLGRASGLLSKPTDEEEDDPFDEDLPDEFKNGKFDALTILQWISLVLIVTALACTLSIVKLKRKKFRGLSIWKWEVLVLVLICGRLVSGWAIRIIVFFIERNFFMRKRVLYFVYGVRKAVQNCIWLGLVLAAWHSMFDREVQGDNTFLQYVNKLMVCMLVGTLLWLVKTLMVKVLASSFHVSTFFDRIQESLFNQYIIETLSGPPLIEIRINQEEEERLMAEVNRLTNAGATLPPDLRGPHFRPTKSGKIAGGGGGGALPPRPTRGSSFRVSGQLPKNNDQNGNNNNDQGIDIEKLQNLNHKNISAWNMKRLMKVVKNGVLTTLDERVLGSAQGDETATQIRSEHEAIIAARNIFRNVAKPSTKFIHLEDLMRFLKEEDALKTLNIVEGSVESEKISKATLKNWVVNTFMERRALALTLNDTKTAVDKLHRMVNIIVAIIIIVICLIILEIATSKFLVYLSSQIVIVAFIFGNTCKTIFEAIIFVFVMHPFDVGDRCEVDGVQMIVEEMNILTTVFLRFDNQKIIYPNVTLATRPISNYYRSPDMGDSVDFTVHIATPADKIATIKQRIISYIESRSDYWYPAPSVVTMNLEDLRTLKLSVWLRHRMNHQNMGEKWKRRAILVDEIVKILKELDIEYRLYPVDINVREMPPINSTTRVPPAWTAPPTN</sequence>
<feature type="compositionally biased region" description="Basic and acidic residues" evidence="10">
    <location>
        <begin position="179"/>
        <end position="188"/>
    </location>
</feature>
<evidence type="ECO:0000256" key="8">
    <source>
        <dbReference type="ARBA" id="ARBA00023303"/>
    </source>
</evidence>
<dbReference type="PANTHER" id="PTHR31618:SF16">
    <property type="entry name" value="MECHANOSENSITIVE ION CHANNEL PROTEIN"/>
    <property type="match status" value="1"/>
</dbReference>
<feature type="transmembrane region" description="Helical" evidence="11">
    <location>
        <begin position="730"/>
        <end position="753"/>
    </location>
</feature>
<evidence type="ECO:0000313" key="13">
    <source>
        <dbReference type="EMBL" id="KAL3613921.1"/>
    </source>
</evidence>
<dbReference type="PANTHER" id="PTHR31618">
    <property type="entry name" value="MECHANOSENSITIVE ION CHANNEL PROTEIN 5"/>
    <property type="match status" value="1"/>
</dbReference>
<feature type="domain" description="Mechanosensitive ion channel MscS" evidence="12">
    <location>
        <begin position="749"/>
        <end position="806"/>
    </location>
</feature>
<dbReference type="GO" id="GO:0008381">
    <property type="term" value="F:mechanosensitive monoatomic ion channel activity"/>
    <property type="evidence" value="ECO:0007669"/>
    <property type="project" value="UniProtKB-ARBA"/>
</dbReference>
<accession>A0ABD3BA28</accession>
<dbReference type="InterPro" id="IPR006685">
    <property type="entry name" value="MscS_channel_2nd"/>
</dbReference>
<dbReference type="PIRSF" id="PIRSF017209">
    <property type="entry name" value="Memb_At2g17000_prd"/>
    <property type="match status" value="1"/>
</dbReference>
<dbReference type="AlphaFoldDB" id="A0ABD3BA28"/>
<evidence type="ECO:0000256" key="9">
    <source>
        <dbReference type="PIRNR" id="PIRNR017209"/>
    </source>
</evidence>
<evidence type="ECO:0000256" key="4">
    <source>
        <dbReference type="ARBA" id="ARBA00022692"/>
    </source>
</evidence>
<evidence type="ECO:0000313" key="14">
    <source>
        <dbReference type="Proteomes" id="UP001632038"/>
    </source>
</evidence>
<keyword evidence="8" id="KW-0407">Ion channel</keyword>
<feature type="compositionally biased region" description="Basic and acidic residues" evidence="10">
    <location>
        <begin position="242"/>
        <end position="254"/>
    </location>
</feature>
<keyword evidence="5 11" id="KW-1133">Transmembrane helix</keyword>
<comment type="caution">
    <text evidence="13">The sequence shown here is derived from an EMBL/GenBank/DDBJ whole genome shotgun (WGS) entry which is preliminary data.</text>
</comment>
<feature type="transmembrane region" description="Helical" evidence="11">
    <location>
        <begin position="698"/>
        <end position="718"/>
    </location>
</feature>
<evidence type="ECO:0000256" key="6">
    <source>
        <dbReference type="ARBA" id="ARBA00023065"/>
    </source>
</evidence>